<keyword evidence="1" id="KW-0472">Membrane</keyword>
<evidence type="ECO:0000256" key="1">
    <source>
        <dbReference type="SAM" id="Phobius"/>
    </source>
</evidence>
<sequence>MPPPHPRSFFAPLLPVFHAAQTALAAYAAQHSYTAITKLQIYEKQSEKAAQYSSSADRQLQKTRKTQAAGAASIAVSLLCSTYLVIAAVTEDHRSKQWHTNLALYVLNILVPLGVRMYMADFWEAKAKVPFVHTYNEAIDETKVVWTNLQWLGWSWMMIGIFELALG</sequence>
<dbReference type="OrthoDB" id="5405107at2759"/>
<accession>A0A9P4IHX4</accession>
<keyword evidence="1" id="KW-1133">Transmembrane helix</keyword>
<feature type="transmembrane region" description="Helical" evidence="1">
    <location>
        <begin position="149"/>
        <end position="166"/>
    </location>
</feature>
<feature type="transmembrane region" description="Helical" evidence="1">
    <location>
        <begin position="102"/>
        <end position="119"/>
    </location>
</feature>
<evidence type="ECO:0000256" key="2">
    <source>
        <dbReference type="SAM" id="SignalP"/>
    </source>
</evidence>
<evidence type="ECO:0000313" key="4">
    <source>
        <dbReference type="Proteomes" id="UP000799772"/>
    </source>
</evidence>
<gene>
    <name evidence="3" type="ORF">NA57DRAFT_72828</name>
</gene>
<dbReference type="EMBL" id="ML978123">
    <property type="protein sequence ID" value="KAF2101384.1"/>
    <property type="molecule type" value="Genomic_DNA"/>
</dbReference>
<evidence type="ECO:0000313" key="3">
    <source>
        <dbReference type="EMBL" id="KAF2101384.1"/>
    </source>
</evidence>
<feature type="chain" id="PRO_5040336853" evidence="2">
    <location>
        <begin position="26"/>
        <end position="167"/>
    </location>
</feature>
<protein>
    <submittedName>
        <fullName evidence="3">Uncharacterized protein</fullName>
    </submittedName>
</protein>
<keyword evidence="1" id="KW-0812">Transmembrane</keyword>
<feature type="signal peptide" evidence="2">
    <location>
        <begin position="1"/>
        <end position="25"/>
    </location>
</feature>
<reference evidence="3" key="1">
    <citation type="journal article" date="2020" name="Stud. Mycol.">
        <title>101 Dothideomycetes genomes: a test case for predicting lifestyles and emergence of pathogens.</title>
        <authorList>
            <person name="Haridas S."/>
            <person name="Albert R."/>
            <person name="Binder M."/>
            <person name="Bloem J."/>
            <person name="Labutti K."/>
            <person name="Salamov A."/>
            <person name="Andreopoulos B."/>
            <person name="Baker S."/>
            <person name="Barry K."/>
            <person name="Bills G."/>
            <person name="Bluhm B."/>
            <person name="Cannon C."/>
            <person name="Castanera R."/>
            <person name="Culley D."/>
            <person name="Daum C."/>
            <person name="Ezra D."/>
            <person name="Gonzalez J."/>
            <person name="Henrissat B."/>
            <person name="Kuo A."/>
            <person name="Liang C."/>
            <person name="Lipzen A."/>
            <person name="Lutzoni F."/>
            <person name="Magnuson J."/>
            <person name="Mondo S."/>
            <person name="Nolan M."/>
            <person name="Ohm R."/>
            <person name="Pangilinan J."/>
            <person name="Park H.-J."/>
            <person name="Ramirez L."/>
            <person name="Alfaro M."/>
            <person name="Sun H."/>
            <person name="Tritt A."/>
            <person name="Yoshinaga Y."/>
            <person name="Zwiers L.-H."/>
            <person name="Turgeon B."/>
            <person name="Goodwin S."/>
            <person name="Spatafora J."/>
            <person name="Crous P."/>
            <person name="Grigoriev I."/>
        </authorList>
    </citation>
    <scope>NUCLEOTIDE SEQUENCE</scope>
    <source>
        <strain evidence="3">CBS 133067</strain>
    </source>
</reference>
<keyword evidence="2" id="KW-0732">Signal</keyword>
<organism evidence="3 4">
    <name type="scientific">Rhizodiscina lignyota</name>
    <dbReference type="NCBI Taxonomy" id="1504668"/>
    <lineage>
        <taxon>Eukaryota</taxon>
        <taxon>Fungi</taxon>
        <taxon>Dikarya</taxon>
        <taxon>Ascomycota</taxon>
        <taxon>Pezizomycotina</taxon>
        <taxon>Dothideomycetes</taxon>
        <taxon>Pleosporomycetidae</taxon>
        <taxon>Aulographales</taxon>
        <taxon>Rhizodiscinaceae</taxon>
        <taxon>Rhizodiscina</taxon>
    </lineage>
</organism>
<dbReference type="Proteomes" id="UP000799772">
    <property type="component" value="Unassembled WGS sequence"/>
</dbReference>
<feature type="transmembrane region" description="Helical" evidence="1">
    <location>
        <begin position="68"/>
        <end position="90"/>
    </location>
</feature>
<name>A0A9P4IHX4_9PEZI</name>
<comment type="caution">
    <text evidence="3">The sequence shown here is derived from an EMBL/GenBank/DDBJ whole genome shotgun (WGS) entry which is preliminary data.</text>
</comment>
<dbReference type="AlphaFoldDB" id="A0A9P4IHX4"/>
<keyword evidence="4" id="KW-1185">Reference proteome</keyword>
<proteinExistence type="predicted"/>